<dbReference type="Proteomes" id="UP000002748">
    <property type="component" value="Unassembled WGS sequence"/>
</dbReference>
<dbReference type="GO" id="GO:0003735">
    <property type="term" value="F:structural constituent of ribosome"/>
    <property type="evidence" value="ECO:0007669"/>
    <property type="project" value="TreeGrafter"/>
</dbReference>
<feature type="region of interest" description="Disordered" evidence="8">
    <location>
        <begin position="37"/>
        <end position="56"/>
    </location>
</feature>
<reference evidence="9 10" key="1">
    <citation type="journal article" date="2012" name="Eukaryot. Cell">
        <title>Draft genome sequence of CBS 2479, the standard type strain of Trichosporon asahii.</title>
        <authorList>
            <person name="Yang R.Y."/>
            <person name="Li H.T."/>
            <person name="Zhu H."/>
            <person name="Zhou G.P."/>
            <person name="Wang M."/>
            <person name="Wang L."/>
        </authorList>
    </citation>
    <scope>NUCLEOTIDE SEQUENCE [LARGE SCALE GENOMIC DNA]</scope>
    <source>
        <strain evidence="10">ATCC 90039 / CBS 2479 / JCM 2466 / KCTC 7840 / NCYC 2677 / UAMH 7654</strain>
    </source>
</reference>
<evidence type="ECO:0000256" key="4">
    <source>
        <dbReference type="ARBA" id="ARBA00022980"/>
    </source>
</evidence>
<comment type="subcellular location">
    <subcellularLocation>
        <location evidence="1">Mitochondrion</location>
    </subcellularLocation>
</comment>
<dbReference type="OrthoDB" id="274828at2759"/>
<dbReference type="PANTHER" id="PTHR12810:SF0">
    <property type="entry name" value="SMALL RIBOSOMAL SUBUNIT PROTEIN MS29"/>
    <property type="match status" value="1"/>
</dbReference>
<keyword evidence="4" id="KW-0689">Ribosomal protein</keyword>
<accession>J5Q7F3</accession>
<dbReference type="KEGG" id="tasa:A1Q1_05684"/>
<keyword evidence="5" id="KW-0496">Mitochondrion</keyword>
<evidence type="ECO:0000313" key="9">
    <source>
        <dbReference type="EMBL" id="EJT45878.1"/>
    </source>
</evidence>
<evidence type="ECO:0000256" key="5">
    <source>
        <dbReference type="ARBA" id="ARBA00023128"/>
    </source>
</evidence>
<dbReference type="AlphaFoldDB" id="J5Q7F3"/>
<evidence type="ECO:0000256" key="1">
    <source>
        <dbReference type="ARBA" id="ARBA00004173"/>
    </source>
</evidence>
<dbReference type="GeneID" id="25989196"/>
<organism evidence="9 10">
    <name type="scientific">Trichosporon asahii var. asahii (strain ATCC 90039 / CBS 2479 / JCM 2466 / KCTC 7840 / NBRC 103889/ NCYC 2677 / UAMH 7654)</name>
    <name type="common">Yeast</name>
    <dbReference type="NCBI Taxonomy" id="1186058"/>
    <lineage>
        <taxon>Eukaryota</taxon>
        <taxon>Fungi</taxon>
        <taxon>Dikarya</taxon>
        <taxon>Basidiomycota</taxon>
        <taxon>Agaricomycotina</taxon>
        <taxon>Tremellomycetes</taxon>
        <taxon>Trichosporonales</taxon>
        <taxon>Trichosporonaceae</taxon>
        <taxon>Trichosporon</taxon>
    </lineage>
</organism>
<dbReference type="GO" id="GO:0005763">
    <property type="term" value="C:mitochondrial small ribosomal subunit"/>
    <property type="evidence" value="ECO:0007669"/>
    <property type="project" value="TreeGrafter"/>
</dbReference>
<dbReference type="InterPro" id="IPR027417">
    <property type="entry name" value="P-loop_NTPase"/>
</dbReference>
<evidence type="ECO:0000256" key="2">
    <source>
        <dbReference type="ARBA" id="ARBA00009863"/>
    </source>
</evidence>
<dbReference type="HOGENOM" id="CLU_042567_0_0_1"/>
<sequence>MSGLLPSLGRALPSASSSRAAAFSTSALVAAAPKMGAKSFAKKKSPSKRQGPSPRVKVHRLKLTSNLARPAPDMSDLVQLFPESIIAENTAKLSVIPRKTFDVIQTFGLPAKVDKDLTLGAPATVIRQATLDIVKALENGKDGDSKEARYMITGERGAGKSMLLLQAVSYALESGWIVFYQPRASKWVNSSSQFAYNEEKMMFDQPEAATDMLQKLLSVNRKTLSKVKLTEDVVLSDATVKKGEGLDKLIDHGLKEDSDTAVATLDAVLNVLSTQTQFPVLFAIDEVQSLFCTSKYRRPDFKLLEAYNLGMPRVILDLLSGAREMKRGAVLTATALSQTDVLPSDSLIKGLGLPIRRTMHAYTPIDETYYNYANSGIKRIDVPFGMSGHEAVAMFELFARKGWTSNSEYQVSSFIAFHISPVMLSSPVMLMCSDYDLGSEAIRRIEAPLGLASEHLHR</sequence>
<evidence type="ECO:0000256" key="8">
    <source>
        <dbReference type="SAM" id="MobiDB-lite"/>
    </source>
</evidence>
<proteinExistence type="inferred from homology"/>
<dbReference type="Gene3D" id="3.40.50.300">
    <property type="entry name" value="P-loop containing nucleotide triphosphate hydrolases"/>
    <property type="match status" value="1"/>
</dbReference>
<gene>
    <name evidence="9" type="ORF">A1Q1_05684</name>
</gene>
<dbReference type="PANTHER" id="PTHR12810">
    <property type="entry name" value="MITOCHONDRIAL 28S RIBOSOMAL PROTEIN S29"/>
    <property type="match status" value="1"/>
</dbReference>
<keyword evidence="6" id="KW-0687">Ribonucleoprotein</keyword>
<evidence type="ECO:0000256" key="3">
    <source>
        <dbReference type="ARBA" id="ARBA00022946"/>
    </source>
</evidence>
<evidence type="ECO:0000256" key="6">
    <source>
        <dbReference type="ARBA" id="ARBA00023274"/>
    </source>
</evidence>
<dbReference type="InterPro" id="IPR019368">
    <property type="entry name" value="Ribosomal_mS29"/>
</dbReference>
<dbReference type="VEuPathDB" id="FungiDB:A1Q1_05684"/>
<keyword evidence="3" id="KW-0809">Transit peptide</keyword>
<comment type="similarity">
    <text evidence="2">Belongs to the mitochondrion-specific ribosomal protein mS29 family.</text>
</comment>
<name>J5Q7F3_TRIAS</name>
<evidence type="ECO:0000256" key="7">
    <source>
        <dbReference type="ARBA" id="ARBA00035140"/>
    </source>
</evidence>
<dbReference type="SUPFAM" id="SSF52540">
    <property type="entry name" value="P-loop containing nucleoside triphosphate hydrolases"/>
    <property type="match status" value="1"/>
</dbReference>
<protein>
    <recommendedName>
        <fullName evidence="7">Small ribosomal subunit protein mS29</fullName>
    </recommendedName>
</protein>
<dbReference type="RefSeq" id="XP_014176368.1">
    <property type="nucleotide sequence ID" value="XM_014320893.1"/>
</dbReference>
<dbReference type="Pfam" id="PF10236">
    <property type="entry name" value="DAP3"/>
    <property type="match status" value="1"/>
</dbReference>
<evidence type="ECO:0000313" key="10">
    <source>
        <dbReference type="Proteomes" id="UP000002748"/>
    </source>
</evidence>
<dbReference type="EMBL" id="ALBS01000320">
    <property type="protein sequence ID" value="EJT45878.1"/>
    <property type="molecule type" value="Genomic_DNA"/>
</dbReference>
<comment type="caution">
    <text evidence="9">The sequence shown here is derived from an EMBL/GenBank/DDBJ whole genome shotgun (WGS) entry which is preliminary data.</text>
</comment>